<organism evidence="11 12">
    <name type="scientific">Immersiella caudata</name>
    <dbReference type="NCBI Taxonomy" id="314043"/>
    <lineage>
        <taxon>Eukaryota</taxon>
        <taxon>Fungi</taxon>
        <taxon>Dikarya</taxon>
        <taxon>Ascomycota</taxon>
        <taxon>Pezizomycotina</taxon>
        <taxon>Sordariomycetes</taxon>
        <taxon>Sordariomycetidae</taxon>
        <taxon>Sordariales</taxon>
        <taxon>Lasiosphaeriaceae</taxon>
        <taxon>Immersiella</taxon>
    </lineage>
</organism>
<comment type="caution">
    <text evidence="11">The sequence shown here is derived from an EMBL/GenBank/DDBJ whole genome shotgun (WGS) entry which is preliminary data.</text>
</comment>
<dbReference type="PANTHER" id="PTHR18929">
    <property type="entry name" value="PROTEIN DISULFIDE ISOMERASE"/>
    <property type="match status" value="1"/>
</dbReference>
<evidence type="ECO:0000256" key="8">
    <source>
        <dbReference type="ARBA" id="ARBA00023284"/>
    </source>
</evidence>
<comment type="similarity">
    <text evidence="4">Belongs to the protein disulfide isomerase family.</text>
</comment>
<dbReference type="CDD" id="cd02981">
    <property type="entry name" value="PDI_b_family"/>
    <property type="match status" value="1"/>
</dbReference>
<sequence length="467" mass="52143">MNSQTPSEITILHNVQELDDLCDTHATVLLTVTFHILPAAQKFSPVYEEIASSLVASGSDIVCAQIDADGTRGLWDKFGYLRYPTVVLHHGPRNFKKYVGPLRKKEILAFVTRQQMPVVSFVDSAAALDSLRTAHEAVAVAYLDAEDHVSRASFTATADKLKDDVVFCVFEGPDWSEEGNSGIVVYKNVPDESSVLAVAEALSIEAITDFIKTAARPLILELLPELHGPLLEQPLPIGYLFVDSASRHQQLAIEFLPLARKYQSRVRFVIVHAADFPDLSEQMHVNLHELPAFVLRYPQRRYAYPLKPSTASDLQLDKVATFIESFLAGQVQPKIKSAPIPETQGPIIEIVGFTYDEIIMNPDKDVLVEYYTPWCGPCKAILPVYEKLALLYSSDEKARDLVTVAKMEYEGNDVPDTDIRGFPWFKLYPAANKGEPVTYSGDWTVKDWVRFIQEAGFHGVALKVDDE</sequence>
<comment type="catalytic activity">
    <reaction evidence="1">
        <text>Catalyzes the rearrangement of -S-S- bonds in proteins.</text>
        <dbReference type="EC" id="5.3.4.1"/>
    </reaction>
</comment>
<dbReference type="GO" id="GO:0005788">
    <property type="term" value="C:endoplasmic reticulum lumen"/>
    <property type="evidence" value="ECO:0007669"/>
    <property type="project" value="UniProtKB-SubCell"/>
</dbReference>
<keyword evidence="12" id="KW-1185">Reference proteome</keyword>
<dbReference type="SUPFAM" id="SSF52833">
    <property type="entry name" value="Thioredoxin-like"/>
    <property type="match status" value="4"/>
</dbReference>
<protein>
    <recommendedName>
        <fullName evidence="9">Protein disulfide-isomerase</fullName>
        <ecNumber evidence="5">5.3.4.1</ecNumber>
    </recommendedName>
</protein>
<dbReference type="InterPro" id="IPR013766">
    <property type="entry name" value="Thioredoxin_domain"/>
</dbReference>
<dbReference type="Proteomes" id="UP001175000">
    <property type="component" value="Unassembled WGS sequence"/>
</dbReference>
<evidence type="ECO:0000256" key="9">
    <source>
        <dbReference type="ARBA" id="ARBA00039846"/>
    </source>
</evidence>
<dbReference type="PROSITE" id="PS00194">
    <property type="entry name" value="THIOREDOXIN_1"/>
    <property type="match status" value="1"/>
</dbReference>
<keyword evidence="6" id="KW-0256">Endoplasmic reticulum</keyword>
<dbReference type="InterPro" id="IPR036249">
    <property type="entry name" value="Thioredoxin-like_sf"/>
</dbReference>
<evidence type="ECO:0000256" key="1">
    <source>
        <dbReference type="ARBA" id="ARBA00001182"/>
    </source>
</evidence>
<dbReference type="CDD" id="cd02961">
    <property type="entry name" value="PDI_a_family"/>
    <property type="match status" value="1"/>
</dbReference>
<evidence type="ECO:0000313" key="12">
    <source>
        <dbReference type="Proteomes" id="UP001175000"/>
    </source>
</evidence>
<evidence type="ECO:0000256" key="2">
    <source>
        <dbReference type="ARBA" id="ARBA00002692"/>
    </source>
</evidence>
<evidence type="ECO:0000256" key="5">
    <source>
        <dbReference type="ARBA" id="ARBA00012723"/>
    </source>
</evidence>
<dbReference type="PANTHER" id="PTHR18929:SF132">
    <property type="entry name" value="PROTEIN DISULFIDE-ISOMERASE A3"/>
    <property type="match status" value="1"/>
</dbReference>
<dbReference type="Pfam" id="PF13848">
    <property type="entry name" value="Thioredoxin_6"/>
    <property type="match status" value="1"/>
</dbReference>
<dbReference type="GO" id="GO:0003756">
    <property type="term" value="F:protein disulfide isomerase activity"/>
    <property type="evidence" value="ECO:0007669"/>
    <property type="project" value="UniProtKB-EC"/>
</dbReference>
<feature type="domain" description="Thioredoxin" evidence="10">
    <location>
        <begin position="326"/>
        <end position="457"/>
    </location>
</feature>
<keyword evidence="8" id="KW-0676">Redox-active center</keyword>
<comment type="subcellular location">
    <subcellularLocation>
        <location evidence="3">Endoplasmic reticulum lumen</location>
    </subcellularLocation>
</comment>
<dbReference type="GO" id="GO:0034976">
    <property type="term" value="P:response to endoplasmic reticulum stress"/>
    <property type="evidence" value="ECO:0007669"/>
    <property type="project" value="TreeGrafter"/>
</dbReference>
<name>A0AA40BXU4_9PEZI</name>
<evidence type="ECO:0000256" key="3">
    <source>
        <dbReference type="ARBA" id="ARBA00004319"/>
    </source>
</evidence>
<evidence type="ECO:0000259" key="10">
    <source>
        <dbReference type="PROSITE" id="PS51352"/>
    </source>
</evidence>
<keyword evidence="7" id="KW-0413">Isomerase</keyword>
<dbReference type="Pfam" id="PF00085">
    <property type="entry name" value="Thioredoxin"/>
    <property type="match status" value="1"/>
</dbReference>
<dbReference type="Gene3D" id="3.40.30.10">
    <property type="entry name" value="Glutaredoxin"/>
    <property type="match status" value="4"/>
</dbReference>
<accession>A0AA40BXU4</accession>
<reference evidence="11" key="1">
    <citation type="submission" date="2023-06" db="EMBL/GenBank/DDBJ databases">
        <title>Genome-scale phylogeny and comparative genomics of the fungal order Sordariales.</title>
        <authorList>
            <consortium name="Lawrence Berkeley National Laboratory"/>
            <person name="Hensen N."/>
            <person name="Bonometti L."/>
            <person name="Westerberg I."/>
            <person name="Brannstrom I.O."/>
            <person name="Guillou S."/>
            <person name="Cros-Aarteil S."/>
            <person name="Calhoun S."/>
            <person name="Haridas S."/>
            <person name="Kuo A."/>
            <person name="Mondo S."/>
            <person name="Pangilinan J."/>
            <person name="Riley R."/>
            <person name="Labutti K."/>
            <person name="Andreopoulos B."/>
            <person name="Lipzen A."/>
            <person name="Chen C."/>
            <person name="Yanf M."/>
            <person name="Daum C."/>
            <person name="Ng V."/>
            <person name="Clum A."/>
            <person name="Steindorff A."/>
            <person name="Ohm R."/>
            <person name="Martin F."/>
            <person name="Silar P."/>
            <person name="Natvig D."/>
            <person name="Lalanne C."/>
            <person name="Gautier V."/>
            <person name="Ament-Velasquez S.L."/>
            <person name="Kruys A."/>
            <person name="Hutchinson M.I."/>
            <person name="Powell A.J."/>
            <person name="Barry K."/>
            <person name="Miller A.N."/>
            <person name="Grigoriev I.V."/>
            <person name="Debuchy R."/>
            <person name="Gladieux P."/>
            <person name="Thoren M.H."/>
            <person name="Johannesson H."/>
        </authorList>
    </citation>
    <scope>NUCLEOTIDE SEQUENCE</scope>
    <source>
        <strain evidence="11">CBS 606.72</strain>
    </source>
</reference>
<dbReference type="EC" id="5.3.4.1" evidence="5"/>
<proteinExistence type="inferred from homology"/>
<evidence type="ECO:0000256" key="6">
    <source>
        <dbReference type="ARBA" id="ARBA00022824"/>
    </source>
</evidence>
<comment type="function">
    <text evidence="2">Participates in the folding of proteins containing disulfide bonds, may be involved in glycosylation, prolyl hydroxylation and triglyceride transfer.</text>
</comment>
<evidence type="ECO:0000256" key="4">
    <source>
        <dbReference type="ARBA" id="ARBA00006347"/>
    </source>
</evidence>
<evidence type="ECO:0000256" key="7">
    <source>
        <dbReference type="ARBA" id="ARBA00023235"/>
    </source>
</evidence>
<dbReference type="GO" id="GO:0006457">
    <property type="term" value="P:protein folding"/>
    <property type="evidence" value="ECO:0007669"/>
    <property type="project" value="TreeGrafter"/>
</dbReference>
<dbReference type="AlphaFoldDB" id="A0AA40BXU4"/>
<dbReference type="InterPro" id="IPR017937">
    <property type="entry name" value="Thioredoxin_CS"/>
</dbReference>
<dbReference type="CDD" id="cd02995">
    <property type="entry name" value="PDI_a_PDI_a'_C"/>
    <property type="match status" value="1"/>
</dbReference>
<dbReference type="EMBL" id="JAULSU010000005">
    <property type="protein sequence ID" value="KAK0617572.1"/>
    <property type="molecule type" value="Genomic_DNA"/>
</dbReference>
<dbReference type="PROSITE" id="PS51352">
    <property type="entry name" value="THIOREDOXIN_2"/>
    <property type="match status" value="1"/>
</dbReference>
<gene>
    <name evidence="11" type="ORF">B0T14DRAFT_525479</name>
</gene>
<evidence type="ECO:0000313" key="11">
    <source>
        <dbReference type="EMBL" id="KAK0617572.1"/>
    </source>
</evidence>